<evidence type="ECO:0000256" key="1">
    <source>
        <dbReference type="SAM" id="SignalP"/>
    </source>
</evidence>
<reference evidence="2 3" key="1">
    <citation type="submission" date="2023-03" db="EMBL/GenBank/DDBJ databases">
        <title>Roseibium porphyridii sp. nov. and Roseibium rhodosorbium sp. nov. isolated from marine algae, Porphyridium cruentum and Rhodosorus marinus, respectively.</title>
        <authorList>
            <person name="Lee M.W."/>
            <person name="Choi B.J."/>
            <person name="Lee J.K."/>
            <person name="Choi D.G."/>
            <person name="Baek J.H."/>
            <person name="Bayburt H."/>
            <person name="Kim J.M."/>
            <person name="Han D.M."/>
            <person name="Kim K.H."/>
            <person name="Jeon C.O."/>
        </authorList>
    </citation>
    <scope>NUCLEOTIDE SEQUENCE [LARGE SCALE GENOMIC DNA]</scope>
    <source>
        <strain evidence="2 3">KMA01</strain>
    </source>
</reference>
<evidence type="ECO:0000313" key="3">
    <source>
        <dbReference type="Proteomes" id="UP001209803"/>
    </source>
</evidence>
<feature type="chain" id="PRO_5046880855" description="Tat pathway signal sequence domain protein" evidence="1">
    <location>
        <begin position="23"/>
        <end position="142"/>
    </location>
</feature>
<gene>
    <name evidence="2" type="ORF">K1718_06565</name>
</gene>
<dbReference type="EMBL" id="CP120863">
    <property type="protein sequence ID" value="WFE91008.1"/>
    <property type="molecule type" value="Genomic_DNA"/>
</dbReference>
<sequence>MRFSQIAAAYATALLMAGTAPAQSQQETPHISLELNKLEASGTACRLSFVMENRSSQDIDAASYEIVVFGKNDVINQMSVFDFGVLPQDKTIVRQFELSNLTCEGTGKLLINGPAGCSTEFVSGHCTTPLSLQSRTSVSLIQ</sequence>
<name>A0ABY8FEH7_9HYPH</name>
<dbReference type="RefSeq" id="WP_265683209.1">
    <property type="nucleotide sequence ID" value="NZ_CP120863.1"/>
</dbReference>
<evidence type="ECO:0000313" key="2">
    <source>
        <dbReference type="EMBL" id="WFE91008.1"/>
    </source>
</evidence>
<evidence type="ECO:0008006" key="4">
    <source>
        <dbReference type="Google" id="ProtNLM"/>
    </source>
</evidence>
<keyword evidence="3" id="KW-1185">Reference proteome</keyword>
<accession>A0ABY8FEH7</accession>
<keyword evidence="1" id="KW-0732">Signal</keyword>
<proteinExistence type="predicted"/>
<organism evidence="2 3">
    <name type="scientific">Roseibium porphyridii</name>
    <dbReference type="NCBI Taxonomy" id="2866279"/>
    <lineage>
        <taxon>Bacteria</taxon>
        <taxon>Pseudomonadati</taxon>
        <taxon>Pseudomonadota</taxon>
        <taxon>Alphaproteobacteria</taxon>
        <taxon>Hyphomicrobiales</taxon>
        <taxon>Stappiaceae</taxon>
        <taxon>Roseibium</taxon>
    </lineage>
</organism>
<dbReference type="Proteomes" id="UP001209803">
    <property type="component" value="Chromosome"/>
</dbReference>
<protein>
    <recommendedName>
        <fullName evidence="4">Tat pathway signal sequence domain protein</fullName>
    </recommendedName>
</protein>
<feature type="signal peptide" evidence="1">
    <location>
        <begin position="1"/>
        <end position="22"/>
    </location>
</feature>